<evidence type="ECO:0000313" key="2">
    <source>
        <dbReference type="EMBL" id="AEQ93820.1"/>
    </source>
</evidence>
<reference evidence="2" key="2">
    <citation type="submission" date="2011-08" db="EMBL/GenBank/DDBJ databases">
        <authorList>
            <person name="Dayrat B."/>
        </authorList>
    </citation>
    <scope>NUCLEOTIDE SEQUENCE</scope>
</reference>
<dbReference type="RefSeq" id="YP_004934825.1">
    <property type="nucleotide sequence ID" value="NC_016168.1"/>
</dbReference>
<dbReference type="EMBL" id="JN606066">
    <property type="protein sequence ID" value="AEQ93820.1"/>
    <property type="molecule type" value="Genomic_DNA"/>
</dbReference>
<dbReference type="AlphaFoldDB" id="G8HMU6"/>
<geneLocation type="mitochondrion" evidence="2"/>
<feature type="transmembrane region" description="Helical" evidence="1">
    <location>
        <begin position="6"/>
        <end position="28"/>
    </location>
</feature>
<accession>G8HMU6</accession>
<keyword evidence="1" id="KW-1133">Transmembrane helix</keyword>
<dbReference type="GeneID" id="11341002"/>
<keyword evidence="2" id="KW-0496">Mitochondrion</keyword>
<organism evidence="2">
    <name type="scientific">Leucophytia bidentata</name>
    <name type="common">two-toothed white snail</name>
    <dbReference type="NCBI Taxonomy" id="999262"/>
    <lineage>
        <taxon>Eukaryota</taxon>
        <taxon>Metazoa</taxon>
        <taxon>Spiralia</taxon>
        <taxon>Lophotrochozoa</taxon>
        <taxon>Mollusca</taxon>
        <taxon>Gastropoda</taxon>
        <taxon>Heterobranchia</taxon>
        <taxon>Euthyneura</taxon>
        <taxon>Panpulmonata</taxon>
        <taxon>Eupulmonata</taxon>
        <taxon>Ellobiida</taxon>
        <taxon>Ellobioidea</taxon>
        <taxon>Ellobiidae</taxon>
        <taxon>Leucophytia</taxon>
    </lineage>
</organism>
<name>G8HMU6_9EUPU</name>
<keyword evidence="1" id="KW-0812">Transmembrane</keyword>
<dbReference type="CTD" id="4509"/>
<protein>
    <submittedName>
        <fullName evidence="2">ATP synthase subunit 8</fullName>
    </submittedName>
</protein>
<reference evidence="2" key="1">
    <citation type="journal article" date="2011" name="BMC Evol. Biol.">
        <title>Ten new complete mitochondrial genomes of pulmonates (Mollusca: Gastropoda) and their impact on phylogenetic relationships.</title>
        <authorList>
            <person name="White T.R."/>
            <person name="Conrad M.M."/>
            <person name="Tseng R."/>
            <person name="Balayan S."/>
            <person name="Golding R."/>
            <person name="de Frias Martins A.M."/>
            <person name="Dayrat B.A."/>
        </authorList>
    </citation>
    <scope>NUCLEOTIDE SEQUENCE</scope>
</reference>
<gene>
    <name evidence="2" type="primary">atp8</name>
</gene>
<keyword evidence="1" id="KW-0472">Membrane</keyword>
<sequence length="52" mass="5690">MPQLSPSLGILIFTGVLSFYLLVNFGLVNSSQPLLSTFVSSKTTKSELPLFR</sequence>
<proteinExistence type="predicted"/>
<evidence type="ECO:0000256" key="1">
    <source>
        <dbReference type="SAM" id="Phobius"/>
    </source>
</evidence>